<proteinExistence type="predicted"/>
<sequence length="748" mass="77772">MPPEPAAEVSPEPGPEPEPGRREPGPGPGRPESVLPEQGLAAGEPVRPEAEPGAGLVRPEPQGPGQGADQGAGPVAEPGLVGPEPVLPEPGLVAGEPVPPEAGSGLVQPEPEPQDPGPVAGPGLEAPASVLPEPEPEPEPEPGLVAGEPVPPEAESGLVRPEPEPQDPGPVAGPGLEAPASVLPEPEPEPEPEPGLVAGEPVPPEAESGLVRPEPEPQDPGPVAGPGLEAPASVLPEPEPEPEPGLVAGEPVPPEGELGPVRPEPEPQGPVLVGPAPVAEPGLEAPESLPSEPEPVTVQPDRPAIAIGNASLLGIGYLLLGRRAWAVATTLFTLAFLVVLGAVVPGVWFEVLFLVWWAALIAHGWYLAAGPARPAAVRRPRRLALLVTVPVLVAVGYVRFDAAGIEGTIAEARDRGDCGQAQSAWDRLWFGHYVVDGPMTVRGDRTAQACARLTDAGETLATAASQRDTRGLQAGYGELGAVLTDLPGHENMTGTVLNGFLSRLPDRDPCDTAELTDWLRQRPASHNLLDRSAAAVPAIAPAALVGCGDKRAGSQDWAGAKARYQQLLDQYPGHALTAKARAGVKQATEGLELQHLFTLGKNYCSTPAVYSGAAPYVKGATNRALVYHTDTYDDMYLDKLPADWQADDSHAVMVVCIGEREAGAPIQTCPYQNTSNGHTQKVTFSKMAFPVKAYELRTGRLVIDTRVEIGGAVCPPTLTSFGDGDPLRMVAEPSDEDIRAAFAPVFTS</sequence>
<feature type="transmembrane region" description="Helical" evidence="2">
    <location>
        <begin position="303"/>
        <end position="320"/>
    </location>
</feature>
<dbReference type="EMBL" id="FOEF01000024">
    <property type="protein sequence ID" value="SEP53154.1"/>
    <property type="molecule type" value="Genomic_DNA"/>
</dbReference>
<organism evidence="3 4">
    <name type="scientific">Amycolatopsis saalfeldensis</name>
    <dbReference type="NCBI Taxonomy" id="394193"/>
    <lineage>
        <taxon>Bacteria</taxon>
        <taxon>Bacillati</taxon>
        <taxon>Actinomycetota</taxon>
        <taxon>Actinomycetes</taxon>
        <taxon>Pseudonocardiales</taxon>
        <taxon>Pseudonocardiaceae</taxon>
        <taxon>Amycolatopsis</taxon>
    </lineage>
</organism>
<protein>
    <submittedName>
        <fullName evidence="3">Uncharacterized protein</fullName>
    </submittedName>
</protein>
<feature type="transmembrane region" description="Helical" evidence="2">
    <location>
        <begin position="383"/>
        <end position="400"/>
    </location>
</feature>
<keyword evidence="4" id="KW-1185">Reference proteome</keyword>
<reference evidence="3 4" key="1">
    <citation type="submission" date="2016-10" db="EMBL/GenBank/DDBJ databases">
        <authorList>
            <person name="de Groot N.N."/>
        </authorList>
    </citation>
    <scope>NUCLEOTIDE SEQUENCE [LARGE SCALE GENOMIC DNA]</scope>
    <source>
        <strain evidence="3 4">DSM 44993</strain>
    </source>
</reference>
<feature type="compositionally biased region" description="Low complexity" evidence="1">
    <location>
        <begin position="244"/>
        <end position="261"/>
    </location>
</feature>
<feature type="region of interest" description="Disordered" evidence="1">
    <location>
        <begin position="1"/>
        <end position="299"/>
    </location>
</feature>
<dbReference type="AlphaFoldDB" id="A0A1H8YLS0"/>
<dbReference type="Proteomes" id="UP000198582">
    <property type="component" value="Unassembled WGS sequence"/>
</dbReference>
<evidence type="ECO:0000313" key="3">
    <source>
        <dbReference type="EMBL" id="SEP53154.1"/>
    </source>
</evidence>
<feature type="compositionally biased region" description="Low complexity" evidence="1">
    <location>
        <begin position="279"/>
        <end position="295"/>
    </location>
</feature>
<evidence type="ECO:0000313" key="4">
    <source>
        <dbReference type="Proteomes" id="UP000198582"/>
    </source>
</evidence>
<feature type="compositionally biased region" description="Low complexity" evidence="1">
    <location>
        <begin position="1"/>
        <end position="11"/>
    </location>
</feature>
<dbReference type="STRING" id="394193.SAMN04489732_124125"/>
<feature type="transmembrane region" description="Helical" evidence="2">
    <location>
        <begin position="327"/>
        <end position="348"/>
    </location>
</feature>
<name>A0A1H8YLS0_9PSEU</name>
<evidence type="ECO:0000256" key="2">
    <source>
        <dbReference type="SAM" id="Phobius"/>
    </source>
</evidence>
<accession>A0A1H8YLS0</accession>
<keyword evidence="2" id="KW-1133">Transmembrane helix</keyword>
<evidence type="ECO:0000256" key="1">
    <source>
        <dbReference type="SAM" id="MobiDB-lite"/>
    </source>
</evidence>
<keyword evidence="2" id="KW-0472">Membrane</keyword>
<gene>
    <name evidence="3" type="ORF">SAMN04489732_124125</name>
</gene>
<keyword evidence="2" id="KW-0812">Transmembrane</keyword>
<feature type="transmembrane region" description="Helical" evidence="2">
    <location>
        <begin position="354"/>
        <end position="371"/>
    </location>
</feature>